<reference evidence="2 3" key="1">
    <citation type="submission" date="2018-06" db="EMBL/GenBank/DDBJ databases">
        <authorList>
            <consortium name="Pathogen Informatics"/>
            <person name="Doyle S."/>
        </authorList>
    </citation>
    <scope>NUCLEOTIDE SEQUENCE [LARGE SCALE GENOMIC DNA]</scope>
    <source>
        <strain evidence="2 3">NCTC13532</strain>
    </source>
</reference>
<sequence>MQRNYNYIYSNLVEKESDLIGHIAYSLYKKSKIEYIEKQKADGKDVSDTDLIPFNNFSSSDSSIESYKIKAELIVQGFIDNVLEEELENYKEQAVNQQAQILQNIINPLTTGFWKSVWAGFVSAFIFALFLAVIAFIIQFNGSTININVNKVENP</sequence>
<protein>
    <submittedName>
        <fullName evidence="2">Uncharacterized protein</fullName>
    </submittedName>
</protein>
<feature type="transmembrane region" description="Helical" evidence="1">
    <location>
        <begin position="117"/>
        <end position="138"/>
    </location>
</feature>
<proteinExistence type="predicted"/>
<evidence type="ECO:0000313" key="3">
    <source>
        <dbReference type="Proteomes" id="UP000254282"/>
    </source>
</evidence>
<evidence type="ECO:0000256" key="1">
    <source>
        <dbReference type="SAM" id="Phobius"/>
    </source>
</evidence>
<keyword evidence="1" id="KW-0472">Membrane</keyword>
<accession>A0A381FRL6</accession>
<dbReference type="RefSeq" id="WP_115621808.1">
    <property type="nucleotide sequence ID" value="NZ_UFVR01000004.1"/>
</dbReference>
<gene>
    <name evidence="2" type="ORF">NCTC13532_04422</name>
</gene>
<dbReference type="AlphaFoldDB" id="A0A381FRL6"/>
<name>A0A381FRL6_9FLAO</name>
<dbReference type="Proteomes" id="UP000254282">
    <property type="component" value="Unassembled WGS sequence"/>
</dbReference>
<keyword evidence="1" id="KW-0812">Transmembrane</keyword>
<keyword evidence="1" id="KW-1133">Transmembrane helix</keyword>
<evidence type="ECO:0000313" key="2">
    <source>
        <dbReference type="EMBL" id="SUX48811.1"/>
    </source>
</evidence>
<dbReference type="EMBL" id="UFVR01000004">
    <property type="protein sequence ID" value="SUX48811.1"/>
    <property type="molecule type" value="Genomic_DNA"/>
</dbReference>
<organism evidence="2 3">
    <name type="scientific">Chryseobacterium indoltheticum</name>
    <dbReference type="NCBI Taxonomy" id="254"/>
    <lineage>
        <taxon>Bacteria</taxon>
        <taxon>Pseudomonadati</taxon>
        <taxon>Bacteroidota</taxon>
        <taxon>Flavobacteriia</taxon>
        <taxon>Flavobacteriales</taxon>
        <taxon>Weeksellaceae</taxon>
        <taxon>Chryseobacterium group</taxon>
        <taxon>Chryseobacterium</taxon>
    </lineage>
</organism>